<reference evidence="1" key="1">
    <citation type="journal article" date="2021" name="Genome Biol. Evol.">
        <title>A High-Quality Reference Genome for a Parasitic Bivalve with Doubly Uniparental Inheritance (Bivalvia: Unionida).</title>
        <authorList>
            <person name="Smith C.H."/>
        </authorList>
    </citation>
    <scope>NUCLEOTIDE SEQUENCE</scope>
    <source>
        <strain evidence="1">CHS0354</strain>
    </source>
</reference>
<protein>
    <submittedName>
        <fullName evidence="1">Uncharacterized protein</fullName>
    </submittedName>
</protein>
<reference evidence="1" key="2">
    <citation type="journal article" date="2021" name="Genome Biol. Evol.">
        <title>Developing a high-quality reference genome for a parasitic bivalve with doubly uniparental inheritance (Bivalvia: Unionida).</title>
        <authorList>
            <person name="Smith C.H."/>
        </authorList>
    </citation>
    <scope>NUCLEOTIDE SEQUENCE</scope>
    <source>
        <strain evidence="1">CHS0354</strain>
        <tissue evidence="1">Mantle</tissue>
    </source>
</reference>
<gene>
    <name evidence="1" type="ORF">CHS0354_034697</name>
</gene>
<sequence>MMPEEGEELREFCEARPDWCFVPLSSAGLVLSVGDVDSETGRRHVTEFCKTRFRQSTLFGNGE</sequence>
<keyword evidence="2" id="KW-1185">Reference proteome</keyword>
<reference evidence="1" key="3">
    <citation type="submission" date="2023-05" db="EMBL/GenBank/DDBJ databases">
        <authorList>
            <person name="Smith C.H."/>
        </authorList>
    </citation>
    <scope>NUCLEOTIDE SEQUENCE</scope>
    <source>
        <strain evidence="1">CHS0354</strain>
        <tissue evidence="1">Mantle</tissue>
    </source>
</reference>
<evidence type="ECO:0000313" key="1">
    <source>
        <dbReference type="EMBL" id="KAK3610892.1"/>
    </source>
</evidence>
<dbReference type="AlphaFoldDB" id="A0AAE0WER7"/>
<proteinExistence type="predicted"/>
<evidence type="ECO:0000313" key="2">
    <source>
        <dbReference type="Proteomes" id="UP001195483"/>
    </source>
</evidence>
<comment type="caution">
    <text evidence="1">The sequence shown here is derived from an EMBL/GenBank/DDBJ whole genome shotgun (WGS) entry which is preliminary data.</text>
</comment>
<name>A0AAE0WER7_9BIVA</name>
<dbReference type="Proteomes" id="UP001195483">
    <property type="component" value="Unassembled WGS sequence"/>
</dbReference>
<organism evidence="1 2">
    <name type="scientific">Potamilus streckersoni</name>
    <dbReference type="NCBI Taxonomy" id="2493646"/>
    <lineage>
        <taxon>Eukaryota</taxon>
        <taxon>Metazoa</taxon>
        <taxon>Spiralia</taxon>
        <taxon>Lophotrochozoa</taxon>
        <taxon>Mollusca</taxon>
        <taxon>Bivalvia</taxon>
        <taxon>Autobranchia</taxon>
        <taxon>Heteroconchia</taxon>
        <taxon>Palaeoheterodonta</taxon>
        <taxon>Unionida</taxon>
        <taxon>Unionoidea</taxon>
        <taxon>Unionidae</taxon>
        <taxon>Ambleminae</taxon>
        <taxon>Lampsilini</taxon>
        <taxon>Potamilus</taxon>
    </lineage>
</organism>
<accession>A0AAE0WER7</accession>
<dbReference type="EMBL" id="JAEAOA010002040">
    <property type="protein sequence ID" value="KAK3610892.1"/>
    <property type="molecule type" value="Genomic_DNA"/>
</dbReference>